<organism evidence="1">
    <name type="scientific">Rhizophora mucronata</name>
    <name type="common">Asiatic mangrove</name>
    <dbReference type="NCBI Taxonomy" id="61149"/>
    <lineage>
        <taxon>Eukaryota</taxon>
        <taxon>Viridiplantae</taxon>
        <taxon>Streptophyta</taxon>
        <taxon>Embryophyta</taxon>
        <taxon>Tracheophyta</taxon>
        <taxon>Spermatophyta</taxon>
        <taxon>Magnoliopsida</taxon>
        <taxon>eudicotyledons</taxon>
        <taxon>Gunneridae</taxon>
        <taxon>Pentapetalae</taxon>
        <taxon>rosids</taxon>
        <taxon>fabids</taxon>
        <taxon>Malpighiales</taxon>
        <taxon>Rhizophoraceae</taxon>
        <taxon>Rhizophora</taxon>
    </lineage>
</organism>
<dbReference type="AlphaFoldDB" id="A0A2P2J7M9"/>
<dbReference type="EMBL" id="GGEC01008988">
    <property type="protein sequence ID" value="MBW89471.1"/>
    <property type="molecule type" value="Transcribed_RNA"/>
</dbReference>
<reference evidence="1" key="1">
    <citation type="submission" date="2018-02" db="EMBL/GenBank/DDBJ databases">
        <title>Rhizophora mucronata_Transcriptome.</title>
        <authorList>
            <person name="Meera S.P."/>
            <person name="Sreeshan A."/>
            <person name="Augustine A."/>
        </authorList>
    </citation>
    <scope>NUCLEOTIDE SEQUENCE</scope>
    <source>
        <tissue evidence="1">Leaf</tissue>
    </source>
</reference>
<sequence length="86" mass="9928">MQRPFLYIAEFWKLPLADQASSPQLIVWQSNCHLCLWSPELPWSHQHSPLQDIDPVKRCEIKALNLFQGSIPFGGKIEHQSCLTTQ</sequence>
<name>A0A2P2J7M9_RHIMU</name>
<accession>A0A2P2J7M9</accession>
<protein>
    <submittedName>
        <fullName evidence="1">Uncharacterized protein</fullName>
    </submittedName>
</protein>
<evidence type="ECO:0000313" key="1">
    <source>
        <dbReference type="EMBL" id="MBW89471.1"/>
    </source>
</evidence>
<proteinExistence type="predicted"/>